<gene>
    <name evidence="1" type="ORF">CWE06_05935</name>
</gene>
<organism evidence="1 2">
    <name type="scientific">Aliidiomarina haloalkalitolerans</name>
    <dbReference type="NCBI Taxonomy" id="859059"/>
    <lineage>
        <taxon>Bacteria</taxon>
        <taxon>Pseudomonadati</taxon>
        <taxon>Pseudomonadota</taxon>
        <taxon>Gammaproteobacteria</taxon>
        <taxon>Alteromonadales</taxon>
        <taxon>Idiomarinaceae</taxon>
        <taxon>Aliidiomarina</taxon>
    </lineage>
</organism>
<evidence type="ECO:0000313" key="2">
    <source>
        <dbReference type="Proteomes" id="UP000288212"/>
    </source>
</evidence>
<dbReference type="RefSeq" id="WP_126792146.1">
    <property type="nucleotide sequence ID" value="NZ_PIPI01000003.1"/>
</dbReference>
<dbReference type="AlphaFoldDB" id="A0A432VUG3"/>
<dbReference type="OrthoDB" id="6169716at2"/>
<reference evidence="1 2" key="1">
    <citation type="journal article" date="2011" name="Front. Microbiol.">
        <title>Genomic signatures of strain selection and enhancement in Bacillus atrophaeus var. globigii, a historical biowarfare simulant.</title>
        <authorList>
            <person name="Gibbons H.S."/>
            <person name="Broomall S.M."/>
            <person name="McNew L.A."/>
            <person name="Daligault H."/>
            <person name="Chapman C."/>
            <person name="Bruce D."/>
            <person name="Karavis M."/>
            <person name="Krepps M."/>
            <person name="McGregor P.A."/>
            <person name="Hong C."/>
            <person name="Park K.H."/>
            <person name="Akmal A."/>
            <person name="Feldman A."/>
            <person name="Lin J.S."/>
            <person name="Chang W.E."/>
            <person name="Higgs B.W."/>
            <person name="Demirev P."/>
            <person name="Lindquist J."/>
            <person name="Liem A."/>
            <person name="Fochler E."/>
            <person name="Read T.D."/>
            <person name="Tapia R."/>
            <person name="Johnson S."/>
            <person name="Bishop-Lilly K.A."/>
            <person name="Detter C."/>
            <person name="Han C."/>
            <person name="Sozhamannan S."/>
            <person name="Rosenzweig C.N."/>
            <person name="Skowronski E.W."/>
        </authorList>
    </citation>
    <scope>NUCLEOTIDE SEQUENCE [LARGE SCALE GENOMIC DNA]</scope>
    <source>
        <strain evidence="1 2">AK5</strain>
    </source>
</reference>
<protein>
    <submittedName>
        <fullName evidence="1">Uncharacterized protein</fullName>
    </submittedName>
</protein>
<dbReference type="Proteomes" id="UP000288212">
    <property type="component" value="Unassembled WGS sequence"/>
</dbReference>
<keyword evidence="2" id="KW-1185">Reference proteome</keyword>
<sequence length="172" mass="19769">MSNSYRQAAKDTRSPIAKLADRIHLAEFPEEYAHMNDSHADAQARRRGENPMNPEYFEQVNLMRQVRGVGPLDTFGQPTDQKSRKWAQEKATRDFTIKLDNALYNNDPMSTCCVQNYCTDEYANITRGVIARLDKEPLHLAILNELEQWFDKELVDRPSVHLGVMATLTDLI</sequence>
<proteinExistence type="predicted"/>
<dbReference type="EMBL" id="PIPI01000003">
    <property type="protein sequence ID" value="RUO20163.1"/>
    <property type="molecule type" value="Genomic_DNA"/>
</dbReference>
<comment type="caution">
    <text evidence="1">The sequence shown here is derived from an EMBL/GenBank/DDBJ whole genome shotgun (WGS) entry which is preliminary data.</text>
</comment>
<accession>A0A432VUG3</accession>
<name>A0A432VUG3_9GAMM</name>
<evidence type="ECO:0000313" key="1">
    <source>
        <dbReference type="EMBL" id="RUO20163.1"/>
    </source>
</evidence>